<evidence type="ECO:0000256" key="1">
    <source>
        <dbReference type="SAM" id="MobiDB-lite"/>
    </source>
</evidence>
<gene>
    <name evidence="2" type="ORF">CPB83DRAFT_899074</name>
</gene>
<feature type="compositionally biased region" description="Acidic residues" evidence="1">
    <location>
        <begin position="320"/>
        <end position="340"/>
    </location>
</feature>
<dbReference type="InterPro" id="IPR059179">
    <property type="entry name" value="MLKL-like_MCAfunc"/>
</dbReference>
<dbReference type="Proteomes" id="UP000807306">
    <property type="component" value="Unassembled WGS sequence"/>
</dbReference>
<feature type="region of interest" description="Disordered" evidence="1">
    <location>
        <begin position="300"/>
        <end position="342"/>
    </location>
</feature>
<feature type="region of interest" description="Disordered" evidence="1">
    <location>
        <begin position="1"/>
        <end position="27"/>
    </location>
</feature>
<organism evidence="2 3">
    <name type="scientific">Crepidotus variabilis</name>
    <dbReference type="NCBI Taxonomy" id="179855"/>
    <lineage>
        <taxon>Eukaryota</taxon>
        <taxon>Fungi</taxon>
        <taxon>Dikarya</taxon>
        <taxon>Basidiomycota</taxon>
        <taxon>Agaricomycotina</taxon>
        <taxon>Agaricomycetes</taxon>
        <taxon>Agaricomycetidae</taxon>
        <taxon>Agaricales</taxon>
        <taxon>Agaricineae</taxon>
        <taxon>Crepidotaceae</taxon>
        <taxon>Crepidotus</taxon>
    </lineage>
</organism>
<dbReference type="GO" id="GO:0007166">
    <property type="term" value="P:cell surface receptor signaling pathway"/>
    <property type="evidence" value="ECO:0007669"/>
    <property type="project" value="InterPro"/>
</dbReference>
<dbReference type="AlphaFoldDB" id="A0A9P6E5Y3"/>
<protein>
    <submittedName>
        <fullName evidence="2">Uncharacterized protein</fullName>
    </submittedName>
</protein>
<dbReference type="OrthoDB" id="192148at2759"/>
<dbReference type="CDD" id="cd21037">
    <property type="entry name" value="MLKL_NTD"/>
    <property type="match status" value="1"/>
</dbReference>
<accession>A0A9P6E5Y3</accession>
<sequence>MNPIFDNSYPNDEKARQKQRKRQRRDAAQNNWFETSVNGGTMVLALLKDAADKIPAPYVKEAIGYTLAIIRIVQNVKDNKNDFQLIAIDAATLVAHVYRSYEKSEDKAHWPGKQLQEDLEFLVGTLLDIQLFAEARADNSMLHRVFNKDGDTKKIREYRTKLNHAMASFQVVAQLQTYELLRLLKDKVDSDLYQAKTSQESAKKDREEQELLLTELLAEKRRREKLEAEMHKKTAAQVLREEKAAEEMTEMKKKLRELEDKKVYLLQLKIERLKKDEESAKRRREAEEDRERLLLEEIARKERREKEKARRKAALASDSSSEEDDSEDDSSEYDDTDTEDEIIRLAAKQKARKATQKAKRRAAKTTEDYLSEAFAGAGLHPPSSLYPPPGYYAPYMGSYTPSPYPGTSPYGSPMLFPPAPPVHYHPGGKGSNMTINSGNVHTSTVSNVGNDYSHSSKPKKSSKR</sequence>
<proteinExistence type="predicted"/>
<name>A0A9P6E5Y3_9AGAR</name>
<feature type="region of interest" description="Disordered" evidence="1">
    <location>
        <begin position="375"/>
        <end position="464"/>
    </location>
</feature>
<dbReference type="EMBL" id="MU157925">
    <property type="protein sequence ID" value="KAF9523090.1"/>
    <property type="molecule type" value="Genomic_DNA"/>
</dbReference>
<feature type="compositionally biased region" description="Low complexity" evidence="1">
    <location>
        <begin position="392"/>
        <end position="413"/>
    </location>
</feature>
<evidence type="ECO:0000313" key="3">
    <source>
        <dbReference type="Proteomes" id="UP000807306"/>
    </source>
</evidence>
<feature type="compositionally biased region" description="Polar residues" evidence="1">
    <location>
        <begin position="431"/>
        <end position="452"/>
    </location>
</feature>
<dbReference type="Gene3D" id="1.20.930.20">
    <property type="entry name" value="Adaptor protein Cbl, N-terminal domain"/>
    <property type="match status" value="1"/>
</dbReference>
<comment type="caution">
    <text evidence="2">The sequence shown here is derived from an EMBL/GenBank/DDBJ whole genome shotgun (WGS) entry which is preliminary data.</text>
</comment>
<reference evidence="2" key="1">
    <citation type="submission" date="2020-11" db="EMBL/GenBank/DDBJ databases">
        <authorList>
            <consortium name="DOE Joint Genome Institute"/>
            <person name="Ahrendt S."/>
            <person name="Riley R."/>
            <person name="Andreopoulos W."/>
            <person name="Labutti K."/>
            <person name="Pangilinan J."/>
            <person name="Ruiz-Duenas F.J."/>
            <person name="Barrasa J.M."/>
            <person name="Sanchez-Garcia M."/>
            <person name="Camarero S."/>
            <person name="Miyauchi S."/>
            <person name="Serrano A."/>
            <person name="Linde D."/>
            <person name="Babiker R."/>
            <person name="Drula E."/>
            <person name="Ayuso-Fernandez I."/>
            <person name="Pacheco R."/>
            <person name="Padilla G."/>
            <person name="Ferreira P."/>
            <person name="Barriuso J."/>
            <person name="Kellner H."/>
            <person name="Castanera R."/>
            <person name="Alfaro M."/>
            <person name="Ramirez L."/>
            <person name="Pisabarro A.G."/>
            <person name="Kuo A."/>
            <person name="Tritt A."/>
            <person name="Lipzen A."/>
            <person name="He G."/>
            <person name="Yan M."/>
            <person name="Ng V."/>
            <person name="Cullen D."/>
            <person name="Martin F."/>
            <person name="Rosso M.-N."/>
            <person name="Henrissat B."/>
            <person name="Hibbett D."/>
            <person name="Martinez A.T."/>
            <person name="Grigoriev I.V."/>
        </authorList>
    </citation>
    <scope>NUCLEOTIDE SEQUENCE</scope>
    <source>
        <strain evidence="2">CBS 506.95</strain>
    </source>
</reference>
<dbReference type="InterPro" id="IPR036537">
    <property type="entry name" value="Adaptor_Cbl_N_dom_sf"/>
</dbReference>
<keyword evidence="3" id="KW-1185">Reference proteome</keyword>
<evidence type="ECO:0000313" key="2">
    <source>
        <dbReference type="EMBL" id="KAF9523090.1"/>
    </source>
</evidence>